<evidence type="ECO:0000313" key="2">
    <source>
        <dbReference type="Proteomes" id="UP000024635"/>
    </source>
</evidence>
<reference evidence="2" key="1">
    <citation type="journal article" date="2015" name="Nat. Genet.">
        <title>The genome and transcriptome of the zoonotic hookworm Ancylostoma ceylanicum identify infection-specific gene families.</title>
        <authorList>
            <person name="Schwarz E.M."/>
            <person name="Hu Y."/>
            <person name="Antoshechkin I."/>
            <person name="Miller M.M."/>
            <person name="Sternberg P.W."/>
            <person name="Aroian R.V."/>
        </authorList>
    </citation>
    <scope>NUCLEOTIDE SEQUENCE</scope>
    <source>
        <strain evidence="2">HY135</strain>
    </source>
</reference>
<dbReference type="EMBL" id="JARK01001378">
    <property type="protein sequence ID" value="EYC13750.1"/>
    <property type="molecule type" value="Genomic_DNA"/>
</dbReference>
<dbReference type="AlphaFoldDB" id="A0A016UF12"/>
<comment type="caution">
    <text evidence="1">The sequence shown here is derived from an EMBL/GenBank/DDBJ whole genome shotgun (WGS) entry which is preliminary data.</text>
</comment>
<proteinExistence type="predicted"/>
<sequence>MVCPLLEYCSMIWSPSTRSSIEQVESVQAKFTERIFARAGIFHMPYKQRLKCLGADSSELRRTLMDYDFVFKPVWKEIELDFEQLFKRSNTVI</sequence>
<gene>
    <name evidence="1" type="primary">Acey_s0042.g498</name>
    <name evidence="1" type="ORF">Y032_0042g498</name>
</gene>
<keyword evidence="2" id="KW-1185">Reference proteome</keyword>
<evidence type="ECO:0000313" key="1">
    <source>
        <dbReference type="EMBL" id="EYC13750.1"/>
    </source>
</evidence>
<organism evidence="1 2">
    <name type="scientific">Ancylostoma ceylanicum</name>
    <dbReference type="NCBI Taxonomy" id="53326"/>
    <lineage>
        <taxon>Eukaryota</taxon>
        <taxon>Metazoa</taxon>
        <taxon>Ecdysozoa</taxon>
        <taxon>Nematoda</taxon>
        <taxon>Chromadorea</taxon>
        <taxon>Rhabditida</taxon>
        <taxon>Rhabditina</taxon>
        <taxon>Rhabditomorpha</taxon>
        <taxon>Strongyloidea</taxon>
        <taxon>Ancylostomatidae</taxon>
        <taxon>Ancylostomatinae</taxon>
        <taxon>Ancylostoma</taxon>
    </lineage>
</organism>
<name>A0A016UF12_9BILA</name>
<protein>
    <submittedName>
        <fullName evidence="1">Uncharacterized protein</fullName>
    </submittedName>
</protein>
<dbReference type="PANTHER" id="PTHR21459:SF2">
    <property type="entry name" value="PROTEIN CBG08968"/>
    <property type="match status" value="1"/>
</dbReference>
<dbReference type="OrthoDB" id="6603726at2759"/>
<accession>A0A016UF12</accession>
<dbReference type="Proteomes" id="UP000024635">
    <property type="component" value="Unassembled WGS sequence"/>
</dbReference>
<dbReference type="PANTHER" id="PTHR21459">
    <property type="entry name" value="PROTEIN CBG08968"/>
    <property type="match status" value="1"/>
</dbReference>